<reference evidence="7 8" key="1">
    <citation type="submission" date="2020-02" db="EMBL/GenBank/DDBJ databases">
        <authorList>
            <person name="Li X.-J."/>
            <person name="Han X.-M."/>
        </authorList>
    </citation>
    <scope>NUCLEOTIDE SEQUENCE [LARGE SCALE GENOMIC DNA]</scope>
    <source>
        <strain evidence="7 8">CCTCC AB 2017055</strain>
    </source>
</reference>
<dbReference type="PANTHER" id="PTHR30290">
    <property type="entry name" value="PERIPLASMIC BINDING COMPONENT OF ABC TRANSPORTER"/>
    <property type="match status" value="1"/>
</dbReference>
<protein>
    <submittedName>
        <fullName evidence="7">ABC transporter substrate-binding protein</fullName>
    </submittedName>
</protein>
<name>A0A6L9SAH7_9ACTN</name>
<comment type="similarity">
    <text evidence="2">Belongs to the bacterial solute-binding protein 5 family.</text>
</comment>
<dbReference type="AlphaFoldDB" id="A0A6L9SAH7"/>
<evidence type="ECO:0000256" key="2">
    <source>
        <dbReference type="ARBA" id="ARBA00005695"/>
    </source>
</evidence>
<evidence type="ECO:0000259" key="6">
    <source>
        <dbReference type="Pfam" id="PF00496"/>
    </source>
</evidence>
<dbReference type="GO" id="GO:0015833">
    <property type="term" value="P:peptide transport"/>
    <property type="evidence" value="ECO:0007669"/>
    <property type="project" value="TreeGrafter"/>
</dbReference>
<evidence type="ECO:0000256" key="4">
    <source>
        <dbReference type="ARBA" id="ARBA00022729"/>
    </source>
</evidence>
<evidence type="ECO:0000256" key="3">
    <source>
        <dbReference type="ARBA" id="ARBA00022448"/>
    </source>
</evidence>
<dbReference type="EMBL" id="JAAGOA010000010">
    <property type="protein sequence ID" value="NEE01624.1"/>
    <property type="molecule type" value="Genomic_DNA"/>
</dbReference>
<dbReference type="Gene3D" id="3.40.190.10">
    <property type="entry name" value="Periplasmic binding protein-like II"/>
    <property type="match status" value="1"/>
</dbReference>
<feature type="region of interest" description="Disordered" evidence="5">
    <location>
        <begin position="1"/>
        <end position="26"/>
    </location>
</feature>
<accession>A0A6L9SAH7</accession>
<organism evidence="7 8">
    <name type="scientific">Phytoactinopolyspora halotolerans</name>
    <dbReference type="NCBI Taxonomy" id="1981512"/>
    <lineage>
        <taxon>Bacteria</taxon>
        <taxon>Bacillati</taxon>
        <taxon>Actinomycetota</taxon>
        <taxon>Actinomycetes</taxon>
        <taxon>Jiangellales</taxon>
        <taxon>Jiangellaceae</taxon>
        <taxon>Phytoactinopolyspora</taxon>
    </lineage>
</organism>
<gene>
    <name evidence="7" type="ORF">G1H10_15735</name>
</gene>
<dbReference type="SUPFAM" id="SSF53850">
    <property type="entry name" value="Periplasmic binding protein-like II"/>
    <property type="match status" value="1"/>
</dbReference>
<comment type="caution">
    <text evidence="7">The sequence shown here is derived from an EMBL/GenBank/DDBJ whole genome shotgun (WGS) entry which is preliminary data.</text>
</comment>
<comment type="subcellular location">
    <subcellularLocation>
        <location evidence="1">Cell envelope</location>
    </subcellularLocation>
</comment>
<dbReference type="GO" id="GO:0042597">
    <property type="term" value="C:periplasmic space"/>
    <property type="evidence" value="ECO:0007669"/>
    <property type="project" value="UniProtKB-ARBA"/>
</dbReference>
<dbReference type="Pfam" id="PF00496">
    <property type="entry name" value="SBP_bac_5"/>
    <property type="match status" value="1"/>
</dbReference>
<proteinExistence type="inferred from homology"/>
<dbReference type="GO" id="GO:0043190">
    <property type="term" value="C:ATP-binding cassette (ABC) transporter complex"/>
    <property type="evidence" value="ECO:0007669"/>
    <property type="project" value="InterPro"/>
</dbReference>
<dbReference type="InterPro" id="IPR030678">
    <property type="entry name" value="Peptide/Ni-bd"/>
</dbReference>
<keyword evidence="3" id="KW-0813">Transport</keyword>
<evidence type="ECO:0000256" key="5">
    <source>
        <dbReference type="SAM" id="MobiDB-lite"/>
    </source>
</evidence>
<dbReference type="RefSeq" id="WP_163739569.1">
    <property type="nucleotide sequence ID" value="NZ_JAAGOA010000010.1"/>
</dbReference>
<evidence type="ECO:0000256" key="1">
    <source>
        <dbReference type="ARBA" id="ARBA00004196"/>
    </source>
</evidence>
<dbReference type="InterPro" id="IPR000914">
    <property type="entry name" value="SBP_5_dom"/>
</dbReference>
<dbReference type="InterPro" id="IPR039424">
    <property type="entry name" value="SBP_5"/>
</dbReference>
<dbReference type="PIRSF" id="PIRSF002741">
    <property type="entry name" value="MppA"/>
    <property type="match status" value="1"/>
</dbReference>
<dbReference type="Proteomes" id="UP000475214">
    <property type="component" value="Unassembled WGS sequence"/>
</dbReference>
<feature type="domain" description="Solute-binding protein family 5" evidence="6">
    <location>
        <begin position="69"/>
        <end position="411"/>
    </location>
</feature>
<dbReference type="Gene3D" id="3.10.105.10">
    <property type="entry name" value="Dipeptide-binding Protein, Domain 3"/>
    <property type="match status" value="1"/>
</dbReference>
<keyword evidence="4" id="KW-0732">Signal</keyword>
<dbReference type="CDD" id="cd08503">
    <property type="entry name" value="PBP2_NikA_DppA_OppA_like_17"/>
    <property type="match status" value="1"/>
</dbReference>
<sequence>MTGCSTAGPATTALPEQARAGSARAGGELRIARPPASNAETLDPASSLCAYEYLGALYNRLTRIDRDGQVVPDLAAEWDVTEDAMRWTFRIRDDVSFHDGRPCTAHDAVYTIRRLLDPDLASPQQGVLAPLMEPGGVTAADDRTLVIELATPNAELPSLFTGYNCYVVPDGSGDDIGVAGIGTGPFRLDSFTAAGRGRVVANDAYWEGRPTLDSIAFFSIADQQARTNALLADQVDLLSQTNLDFVTARVVNASDNATIARVRNGQWYTIPMLTTVEPFTDPDVRRAVKLAYDPQRVLDVAAQGAGDLGHDNPVPPDNPLWVDHALERDPDQARALLRAAGYDGLTVDMYTSSYDPVFTPMTLAFKDSVADAGITVNVRNASADSYYSQVWMQQPLMATYWYTGRPVDQLLNQIFRGGSSYNETAWADDTFDAILDDARREIDDDKRRTLYQDAQRYIVDHSGSITPMFADRLVGLSRDVVNYYEHGFEFDYLNIGLADHRGERS</sequence>
<evidence type="ECO:0000313" key="8">
    <source>
        <dbReference type="Proteomes" id="UP000475214"/>
    </source>
</evidence>
<dbReference type="GO" id="GO:1904680">
    <property type="term" value="F:peptide transmembrane transporter activity"/>
    <property type="evidence" value="ECO:0007669"/>
    <property type="project" value="TreeGrafter"/>
</dbReference>
<evidence type="ECO:0000313" key="7">
    <source>
        <dbReference type="EMBL" id="NEE01624.1"/>
    </source>
</evidence>
<dbReference type="GO" id="GO:0030313">
    <property type="term" value="C:cell envelope"/>
    <property type="evidence" value="ECO:0007669"/>
    <property type="project" value="UniProtKB-SubCell"/>
</dbReference>
<keyword evidence="8" id="KW-1185">Reference proteome</keyword>
<dbReference type="PANTHER" id="PTHR30290:SF10">
    <property type="entry name" value="PERIPLASMIC OLIGOPEPTIDE-BINDING PROTEIN-RELATED"/>
    <property type="match status" value="1"/>
</dbReference>